<reference evidence="1 2" key="1">
    <citation type="submission" date="2014-03" db="EMBL/GenBank/DDBJ databases">
        <authorList>
            <person name="Barber N.R."/>
            <person name="Francolini R.D."/>
            <person name="Gray A.J."/>
            <person name="Hamilton K."/>
            <person name="Jung E."/>
            <person name="Killpatrick M.S."/>
            <person name="Le T.M."/>
            <person name="Lin R."/>
            <person name="Morris L.Y."/>
            <person name="O'Neil L.P."/>
            <person name="Pederson E.N."/>
            <person name="Sepehri B.F."/>
            <person name="Shaffer R.A."/>
            <person name="Sridharan P.S."/>
            <person name="Tseng L."/>
            <person name="Williams L.H."/>
            <person name="Cohen L.B."/>
            <person name="Ahrens K.J."/>
            <person name="Braun M.A."/>
            <person name="Jarvik J."/>
            <person name="Lopez A.J."/>
            <person name="Bradley K.W."/>
            <person name="Clarke D.Q."/>
            <person name="Lewis M.F."/>
            <person name="Barker L.P."/>
            <person name="Bailey C."/>
            <person name="Asai D.J."/>
            <person name="Garber M.L."/>
            <person name="Bowman C.A."/>
            <person name="Russell D.A."/>
            <person name="Pope W.H."/>
            <person name="Jacobs-Sera D."/>
            <person name="Hendrix R.W."/>
            <person name="Hatfull G.F."/>
        </authorList>
    </citation>
    <scope>NUCLEOTIDE SEQUENCE [LARGE SCALE GENOMIC DNA]</scope>
</reference>
<accession>A0A023ZY06</accession>
<dbReference type="Proteomes" id="UP000024436">
    <property type="component" value="Segment"/>
</dbReference>
<dbReference type="Pfam" id="PF23814">
    <property type="entry name" value="DUF7185"/>
    <property type="match status" value="1"/>
</dbReference>
<name>A0A023ZY06_9CAUD</name>
<dbReference type="EMBL" id="KJ538723">
    <property type="protein sequence ID" value="AHY84288.1"/>
    <property type="molecule type" value="Genomic_DNA"/>
</dbReference>
<evidence type="ECO:0000313" key="2">
    <source>
        <dbReference type="Proteomes" id="UP000024436"/>
    </source>
</evidence>
<proteinExistence type="predicted"/>
<protein>
    <submittedName>
        <fullName evidence="1">Uncharacterized protein</fullName>
    </submittedName>
</protein>
<gene>
    <name evidence="1" type="primary">19</name>
    <name evidence="1" type="ORF">PBI_KINGVEVEVE_19</name>
</gene>
<organism evidence="1 2">
    <name type="scientific">Mycobacterium phage KingVeVeVe</name>
    <dbReference type="NCBI Taxonomy" id="1471544"/>
    <lineage>
        <taxon>Viruses</taxon>
        <taxon>Duplodnaviria</taxon>
        <taxon>Heunggongvirae</taxon>
        <taxon>Uroviricota</taxon>
        <taxon>Caudoviricetes</taxon>
        <taxon>Bclasvirinae</taxon>
        <taxon>Pegunavirus</taxon>
        <taxon>Pegunavirus soto</taxon>
    </lineage>
</organism>
<evidence type="ECO:0000313" key="1">
    <source>
        <dbReference type="EMBL" id="AHY84288.1"/>
    </source>
</evidence>
<sequence length="76" mass="8021">MTISRYAEADLAAAARRGVPGDQIRVARALLEVRAADTVAAAVAGAAKIDLSPYQIRSLYPAGGLTYDYVRARLDG</sequence>
<dbReference type="InterPro" id="IPR055609">
    <property type="entry name" value="DUF7185"/>
</dbReference>